<evidence type="ECO:0000256" key="1">
    <source>
        <dbReference type="SAM" id="SignalP"/>
    </source>
</evidence>
<organism evidence="2 3">
    <name type="scientific">Ramazzottius varieornatus</name>
    <name type="common">Water bear</name>
    <name type="synonym">Tardigrade</name>
    <dbReference type="NCBI Taxonomy" id="947166"/>
    <lineage>
        <taxon>Eukaryota</taxon>
        <taxon>Metazoa</taxon>
        <taxon>Ecdysozoa</taxon>
        <taxon>Tardigrada</taxon>
        <taxon>Eutardigrada</taxon>
        <taxon>Parachela</taxon>
        <taxon>Hypsibioidea</taxon>
        <taxon>Ramazzottiidae</taxon>
        <taxon>Ramazzottius</taxon>
    </lineage>
</organism>
<dbReference type="EMBL" id="BDGG01000001">
    <property type="protein sequence ID" value="GAU89738.1"/>
    <property type="molecule type" value="Genomic_DNA"/>
</dbReference>
<gene>
    <name evidence="2" type="primary">RvY_02250-1</name>
    <name evidence="2" type="synonym">RvY_02250.1</name>
    <name evidence="2" type="ORF">RvY_02250</name>
</gene>
<reference evidence="2 3" key="1">
    <citation type="journal article" date="2016" name="Nat. Commun.">
        <title>Extremotolerant tardigrade genome and improved radiotolerance of human cultured cells by tardigrade-unique protein.</title>
        <authorList>
            <person name="Hashimoto T."/>
            <person name="Horikawa D.D."/>
            <person name="Saito Y."/>
            <person name="Kuwahara H."/>
            <person name="Kozuka-Hata H."/>
            <person name="Shin-I T."/>
            <person name="Minakuchi Y."/>
            <person name="Ohishi K."/>
            <person name="Motoyama A."/>
            <person name="Aizu T."/>
            <person name="Enomoto A."/>
            <person name="Kondo K."/>
            <person name="Tanaka S."/>
            <person name="Hara Y."/>
            <person name="Koshikawa S."/>
            <person name="Sagara H."/>
            <person name="Miura T."/>
            <person name="Yokobori S."/>
            <person name="Miyagawa K."/>
            <person name="Suzuki Y."/>
            <person name="Kubo T."/>
            <person name="Oyama M."/>
            <person name="Kohara Y."/>
            <person name="Fujiyama A."/>
            <person name="Arakawa K."/>
            <person name="Katayama T."/>
            <person name="Toyoda A."/>
            <person name="Kunieda T."/>
        </authorList>
    </citation>
    <scope>NUCLEOTIDE SEQUENCE [LARGE SCALE GENOMIC DNA]</scope>
    <source>
        <strain evidence="2 3">YOKOZUNA-1</strain>
    </source>
</reference>
<evidence type="ECO:0000313" key="3">
    <source>
        <dbReference type="Proteomes" id="UP000186922"/>
    </source>
</evidence>
<dbReference type="OrthoDB" id="10065069at2759"/>
<proteinExistence type="predicted"/>
<dbReference type="AlphaFoldDB" id="A0A1D1UU83"/>
<name>A0A1D1UU83_RAMVA</name>
<accession>A0A1D1UU83</accession>
<keyword evidence="3" id="KW-1185">Reference proteome</keyword>
<feature type="signal peptide" evidence="1">
    <location>
        <begin position="1"/>
        <end position="22"/>
    </location>
</feature>
<keyword evidence="1" id="KW-0732">Signal</keyword>
<protein>
    <submittedName>
        <fullName evidence="2">Uncharacterized protein</fullName>
    </submittedName>
</protein>
<dbReference type="Proteomes" id="UP000186922">
    <property type="component" value="Unassembled WGS sequence"/>
</dbReference>
<sequence>MSTMWSWFLLVVVAVTISHVQGQKRARPAMAELEMLVGSDPSSLNTESENNNYGQLKSLSDTLRRLQVLDKYYAHQARPRYGRSADPAF</sequence>
<evidence type="ECO:0000313" key="2">
    <source>
        <dbReference type="EMBL" id="GAU89738.1"/>
    </source>
</evidence>
<comment type="caution">
    <text evidence="2">The sequence shown here is derived from an EMBL/GenBank/DDBJ whole genome shotgun (WGS) entry which is preliminary data.</text>
</comment>
<feature type="chain" id="PRO_5008897626" evidence="1">
    <location>
        <begin position="23"/>
        <end position="89"/>
    </location>
</feature>